<dbReference type="WBParaSite" id="EVEC_0001017401-mRNA-1">
    <property type="protein sequence ID" value="EVEC_0001017401-mRNA-1"/>
    <property type="gene ID" value="EVEC_0001017401"/>
</dbReference>
<comment type="similarity">
    <text evidence="2">Belongs to the NAD(P)-dependent epimerase/dehydratase family. Dihydroflavonol-4-reductase subfamily.</text>
</comment>
<dbReference type="EMBL" id="UXUI01010112">
    <property type="protein sequence ID" value="VDD94768.1"/>
    <property type="molecule type" value="Genomic_DNA"/>
</dbReference>
<dbReference type="FunFam" id="3.40.50.720:FF:000336">
    <property type="entry name" value="Aldehyde reductase"/>
    <property type="match status" value="1"/>
</dbReference>
<evidence type="ECO:0000256" key="3">
    <source>
        <dbReference type="SAM" id="MobiDB-lite"/>
    </source>
</evidence>
<sequence length="386" mass="43746">MFTAVLVTGASGFVATHIVRLLLQEGYRVRGTLRDMNNELKLQPLRDLQYSDERLELVYGELNDAESWKKAVQNCDYVMHTASPCELVASKTIVQDAVNGTLNVLRAAAGCPTVKKVVLTSSCGAVNEGYQKEKRIFDETDWTNVSDKKVLPYHRSKTEAERAAWKFVKDEKGMIKKKSKLIYINIFFFLHFKLTAVNPGVIVGRLLHNYKNASAAVIGYFLDSTMPAYPQLSISIVDIEDVAEAHLRAMLYPESDGERFLLTCCTMSFKEIADLLRKEFASEGYYVPAIKAPFVLLWLYARLSAKARSAVDLYGHEEYFDNSKARRILKMNFRDPRKGIIDMAYDMIEKGLLPRKGRFAPSKNSPKKSLYGKKRSDKSKTDKSTK</sequence>
<dbReference type="InterPro" id="IPR001509">
    <property type="entry name" value="Epimerase_deHydtase"/>
</dbReference>
<reference evidence="8" key="1">
    <citation type="submission" date="2017-02" db="UniProtKB">
        <authorList>
            <consortium name="WormBaseParasite"/>
        </authorList>
    </citation>
    <scope>IDENTIFICATION</scope>
</reference>
<evidence type="ECO:0000313" key="7">
    <source>
        <dbReference type="Proteomes" id="UP000274131"/>
    </source>
</evidence>
<accession>A0A0N4VH73</accession>
<dbReference type="Proteomes" id="UP000274131">
    <property type="component" value="Unassembled WGS sequence"/>
</dbReference>
<dbReference type="InterPro" id="IPR050425">
    <property type="entry name" value="NAD(P)_dehydrat-like"/>
</dbReference>
<dbReference type="PANTHER" id="PTHR10366">
    <property type="entry name" value="NAD DEPENDENT EPIMERASE/DEHYDRATASE"/>
    <property type="match status" value="1"/>
</dbReference>
<keyword evidence="4" id="KW-0812">Transmembrane</keyword>
<dbReference type="STRING" id="51028.A0A0N4VH73"/>
<keyword evidence="7" id="KW-1185">Reference proteome</keyword>
<feature type="region of interest" description="Disordered" evidence="3">
    <location>
        <begin position="356"/>
        <end position="386"/>
    </location>
</feature>
<dbReference type="Pfam" id="PF01370">
    <property type="entry name" value="Epimerase"/>
    <property type="match status" value="1"/>
</dbReference>
<evidence type="ECO:0000313" key="8">
    <source>
        <dbReference type="WBParaSite" id="EVEC_0001017401-mRNA-1"/>
    </source>
</evidence>
<keyword evidence="4" id="KW-0472">Membrane</keyword>
<evidence type="ECO:0000256" key="1">
    <source>
        <dbReference type="ARBA" id="ARBA00023002"/>
    </source>
</evidence>
<feature type="domain" description="NAD-dependent epimerase/dehydratase" evidence="5">
    <location>
        <begin position="5"/>
        <end position="255"/>
    </location>
</feature>
<dbReference type="AlphaFoldDB" id="A0A0N4VH73"/>
<dbReference type="SUPFAM" id="SSF51735">
    <property type="entry name" value="NAD(P)-binding Rossmann-fold domains"/>
    <property type="match status" value="1"/>
</dbReference>
<feature type="transmembrane region" description="Helical" evidence="4">
    <location>
        <begin position="181"/>
        <end position="202"/>
    </location>
</feature>
<keyword evidence="4" id="KW-1133">Transmembrane helix</keyword>
<evidence type="ECO:0000256" key="4">
    <source>
        <dbReference type="SAM" id="Phobius"/>
    </source>
</evidence>
<evidence type="ECO:0000256" key="2">
    <source>
        <dbReference type="ARBA" id="ARBA00023445"/>
    </source>
</evidence>
<evidence type="ECO:0000259" key="5">
    <source>
        <dbReference type="Pfam" id="PF01370"/>
    </source>
</evidence>
<dbReference type="Gene3D" id="3.40.50.720">
    <property type="entry name" value="NAD(P)-binding Rossmann-like Domain"/>
    <property type="match status" value="1"/>
</dbReference>
<reference evidence="6 7" key="2">
    <citation type="submission" date="2018-10" db="EMBL/GenBank/DDBJ databases">
        <authorList>
            <consortium name="Pathogen Informatics"/>
        </authorList>
    </citation>
    <scope>NUCLEOTIDE SEQUENCE [LARGE SCALE GENOMIC DNA]</scope>
</reference>
<name>A0A0N4VH73_ENTVE</name>
<protein>
    <submittedName>
        <fullName evidence="8">Epimerase domain-containing protein</fullName>
    </submittedName>
</protein>
<dbReference type="OrthoDB" id="2735536at2759"/>
<dbReference type="CDD" id="cd05227">
    <property type="entry name" value="AR_SDR_e"/>
    <property type="match status" value="1"/>
</dbReference>
<evidence type="ECO:0000313" key="6">
    <source>
        <dbReference type="EMBL" id="VDD94768.1"/>
    </source>
</evidence>
<dbReference type="GO" id="GO:0016616">
    <property type="term" value="F:oxidoreductase activity, acting on the CH-OH group of donors, NAD or NADP as acceptor"/>
    <property type="evidence" value="ECO:0007669"/>
    <property type="project" value="TreeGrafter"/>
</dbReference>
<organism evidence="8">
    <name type="scientific">Enterobius vermicularis</name>
    <name type="common">Human pinworm</name>
    <dbReference type="NCBI Taxonomy" id="51028"/>
    <lineage>
        <taxon>Eukaryota</taxon>
        <taxon>Metazoa</taxon>
        <taxon>Ecdysozoa</taxon>
        <taxon>Nematoda</taxon>
        <taxon>Chromadorea</taxon>
        <taxon>Rhabditida</taxon>
        <taxon>Spirurina</taxon>
        <taxon>Oxyuridomorpha</taxon>
        <taxon>Oxyuroidea</taxon>
        <taxon>Oxyuridae</taxon>
        <taxon>Enterobius</taxon>
    </lineage>
</organism>
<feature type="transmembrane region" description="Helical" evidence="4">
    <location>
        <begin position="6"/>
        <end position="23"/>
    </location>
</feature>
<keyword evidence="1" id="KW-0560">Oxidoreductase</keyword>
<gene>
    <name evidence="6" type="ORF">EVEC_LOCUS9519</name>
</gene>
<dbReference type="PANTHER" id="PTHR10366:SF564">
    <property type="entry name" value="STEROL-4-ALPHA-CARBOXYLATE 3-DEHYDROGENASE, DECARBOXYLATING"/>
    <property type="match status" value="1"/>
</dbReference>
<dbReference type="InterPro" id="IPR036291">
    <property type="entry name" value="NAD(P)-bd_dom_sf"/>
</dbReference>
<proteinExistence type="inferred from homology"/>